<organism evidence="2">
    <name type="scientific">Strombidium rassoulzadegani</name>
    <dbReference type="NCBI Taxonomy" id="1082188"/>
    <lineage>
        <taxon>Eukaryota</taxon>
        <taxon>Sar</taxon>
        <taxon>Alveolata</taxon>
        <taxon>Ciliophora</taxon>
        <taxon>Intramacronucleata</taxon>
        <taxon>Spirotrichea</taxon>
        <taxon>Oligotrichia</taxon>
        <taxon>Strombidiidae</taxon>
        <taxon>Strombidium</taxon>
    </lineage>
</organism>
<dbReference type="EMBL" id="HBIA01004227">
    <property type="protein sequence ID" value="CAE0230435.1"/>
    <property type="molecule type" value="Transcribed_RNA"/>
</dbReference>
<feature type="region of interest" description="Disordered" evidence="1">
    <location>
        <begin position="235"/>
        <end position="255"/>
    </location>
</feature>
<evidence type="ECO:0000313" key="2">
    <source>
        <dbReference type="EMBL" id="CAE0230435.1"/>
    </source>
</evidence>
<sequence>MRLRLLHLFHQPLDHLSPVVTPLVALEGHDQVLYLKDVAEDVVLKEPVVHHEAQVVLHRDLLPDLPSLSEGLPHDGDQHVQQVHDHDEGRDREEGVEWHLLSASLEAFNVHIPNDELVVDVPHGPPVGGVGDVGSLTIREVVEVDLVLADEVEGDREAEAEDEKDDHEVPDVEEDLLDLVDDLGEGVEQTQEVSLLQPQNGKREGLQVSLNLGSSCELLERGLRLFLDREVVGHDEEAGEEDPHLEPAVHPHEVA</sequence>
<gene>
    <name evidence="2" type="ORF">SRAS04492_LOCUS2229</name>
</gene>
<name>A0A7S3CMB6_9SPIT</name>
<reference evidence="2" key="1">
    <citation type="submission" date="2021-01" db="EMBL/GenBank/DDBJ databases">
        <authorList>
            <person name="Corre E."/>
            <person name="Pelletier E."/>
            <person name="Niang G."/>
            <person name="Scheremetjew M."/>
            <person name="Finn R."/>
            <person name="Kale V."/>
            <person name="Holt S."/>
            <person name="Cochrane G."/>
            <person name="Meng A."/>
            <person name="Brown T."/>
            <person name="Cohen L."/>
        </authorList>
    </citation>
    <scope>NUCLEOTIDE SEQUENCE</scope>
    <source>
        <strain evidence="2">Ras09</strain>
    </source>
</reference>
<evidence type="ECO:0000256" key="1">
    <source>
        <dbReference type="SAM" id="MobiDB-lite"/>
    </source>
</evidence>
<feature type="compositionally biased region" description="Basic and acidic residues" evidence="1">
    <location>
        <begin position="72"/>
        <end position="93"/>
    </location>
</feature>
<accession>A0A7S3CMB6</accession>
<dbReference type="AlphaFoldDB" id="A0A7S3CMB6"/>
<proteinExistence type="predicted"/>
<feature type="region of interest" description="Disordered" evidence="1">
    <location>
        <begin position="67"/>
        <end position="93"/>
    </location>
</feature>
<protein>
    <submittedName>
        <fullName evidence="2">Uncharacterized protein</fullName>
    </submittedName>
</protein>